<comment type="caution">
    <text evidence="8">The sequence shown here is derived from an EMBL/GenBank/DDBJ whole genome shotgun (WGS) entry which is preliminary data.</text>
</comment>
<dbReference type="AlphaFoldDB" id="A0A5J5EJW7"/>
<dbReference type="Proteomes" id="UP000326924">
    <property type="component" value="Unassembled WGS sequence"/>
</dbReference>
<feature type="compositionally biased region" description="Basic and acidic residues" evidence="5">
    <location>
        <begin position="434"/>
        <end position="445"/>
    </location>
</feature>
<dbReference type="OrthoDB" id="431825at2759"/>
<evidence type="ECO:0000256" key="2">
    <source>
        <dbReference type="ARBA" id="ARBA00009087"/>
    </source>
</evidence>
<dbReference type="InterPro" id="IPR056750">
    <property type="entry name" value="RRM_ESF1"/>
</dbReference>
<dbReference type="InterPro" id="IPR012580">
    <property type="entry name" value="NUC153"/>
</dbReference>
<accession>A0A5J5EJW7</accession>
<dbReference type="GO" id="GO:0005730">
    <property type="term" value="C:nucleolus"/>
    <property type="evidence" value="ECO:0007669"/>
    <property type="project" value="UniProtKB-SubCell"/>
</dbReference>
<feature type="compositionally biased region" description="Basic residues" evidence="5">
    <location>
        <begin position="1"/>
        <end position="11"/>
    </location>
</feature>
<dbReference type="EMBL" id="VXIS01000260">
    <property type="protein sequence ID" value="KAA8895511.1"/>
    <property type="molecule type" value="Genomic_DNA"/>
</dbReference>
<evidence type="ECO:0000256" key="4">
    <source>
        <dbReference type="ARBA" id="ARBA00023242"/>
    </source>
</evidence>
<protein>
    <submittedName>
        <fullName evidence="8">Uncharacterized protein</fullName>
    </submittedName>
</protein>
<dbReference type="GO" id="GO:0003723">
    <property type="term" value="F:RNA binding"/>
    <property type="evidence" value="ECO:0007669"/>
    <property type="project" value="TreeGrafter"/>
</dbReference>
<organism evidence="8 9">
    <name type="scientific">Sphaerosporella brunnea</name>
    <dbReference type="NCBI Taxonomy" id="1250544"/>
    <lineage>
        <taxon>Eukaryota</taxon>
        <taxon>Fungi</taxon>
        <taxon>Dikarya</taxon>
        <taxon>Ascomycota</taxon>
        <taxon>Pezizomycotina</taxon>
        <taxon>Pezizomycetes</taxon>
        <taxon>Pezizales</taxon>
        <taxon>Pyronemataceae</taxon>
        <taxon>Sphaerosporella</taxon>
    </lineage>
</organism>
<sequence>MAPKSKSKSSKALRDAAPVTTDSRFSIIHSDPRFAPPKRKDTSITLDSRFKGVLKDPRFSSAARVDRYGRKLPKENARAELQRYYRLEEEEAEEEEEGKARFDPARGEGVVDTDDSSSSESGEEEEEDVEVTMDEGVEEAAGTDIPEGEVTRRFAAVNLDWDNVRAVDLMKAFSSFAPSGGKVTKVTVYPSEFGRQRMEREEIEGPPRELFRKDKDVEDEDEEEEVSEKTIVKEDKGEEFDSAKLRQYQLERLRYYYAVVECDSERTAKHIYDNCDGAEYEATANFFDLRFIPDETTFDEDKPRDECVEAPNEYTPNEFVTDALQHSKVKLMWDEDDQQRKQVAKKAFSQREVEENELKAYLASSDSESDGDDKESKKEKYRALLGGLTFGGKTKGEPTGEMEVTFTSGLEGEDKDGKSNDALRKAERKKKREQKAAEAAEKASKRAELELLMEDDDQILGQDGKKLSHFDMKQVVKAEKLKKVKKPKHKKGLEQAEGLQDDFEMDVKDPRFGAVFERHEFAIDPTNPRFIKTENTKKLMEEKRKRTATKAGVDRNGAPDEEDGRQKKRKKSGQERGKRDELQKLVQSLKKKSAAKA</sequence>
<evidence type="ECO:0000256" key="5">
    <source>
        <dbReference type="SAM" id="MobiDB-lite"/>
    </source>
</evidence>
<feature type="compositionally biased region" description="Basic and acidic residues" evidence="5">
    <location>
        <begin position="531"/>
        <end position="544"/>
    </location>
</feature>
<dbReference type="Pfam" id="PF25121">
    <property type="entry name" value="RRM_ESF1"/>
    <property type="match status" value="1"/>
</dbReference>
<feature type="compositionally biased region" description="Basic and acidic residues" evidence="5">
    <location>
        <begin position="572"/>
        <end position="583"/>
    </location>
</feature>
<feature type="compositionally biased region" description="Basic and acidic residues" evidence="5">
    <location>
        <begin position="415"/>
        <end position="425"/>
    </location>
</feature>
<feature type="compositionally biased region" description="Acidic residues" evidence="5">
    <location>
        <begin position="217"/>
        <end position="226"/>
    </location>
</feature>
<dbReference type="PANTHER" id="PTHR12202:SF0">
    <property type="entry name" value="ESF1 HOMOLOG"/>
    <property type="match status" value="1"/>
</dbReference>
<evidence type="ECO:0000259" key="6">
    <source>
        <dbReference type="Pfam" id="PF08159"/>
    </source>
</evidence>
<evidence type="ECO:0000256" key="1">
    <source>
        <dbReference type="ARBA" id="ARBA00004604"/>
    </source>
</evidence>
<dbReference type="InParanoid" id="A0A5J5EJW7"/>
<feature type="region of interest" description="Disordered" evidence="5">
    <location>
        <begin position="1"/>
        <end position="24"/>
    </location>
</feature>
<feature type="compositionally biased region" description="Acidic residues" evidence="5">
    <location>
        <begin position="111"/>
        <end position="134"/>
    </location>
</feature>
<keyword evidence="9" id="KW-1185">Reference proteome</keyword>
<feature type="region of interest" description="Disordered" evidence="5">
    <location>
        <begin position="88"/>
        <end position="134"/>
    </location>
</feature>
<evidence type="ECO:0000313" key="9">
    <source>
        <dbReference type="Proteomes" id="UP000326924"/>
    </source>
</evidence>
<keyword evidence="3" id="KW-0175">Coiled coil</keyword>
<evidence type="ECO:0000313" key="8">
    <source>
        <dbReference type="EMBL" id="KAA8895511.1"/>
    </source>
</evidence>
<dbReference type="FunCoup" id="A0A5J5EJW7">
    <property type="interactions" value="1164"/>
</dbReference>
<feature type="domain" description="ESF1 RRM" evidence="7">
    <location>
        <begin position="151"/>
        <end position="307"/>
    </location>
</feature>
<dbReference type="PANTHER" id="PTHR12202">
    <property type="entry name" value="ESF1 HOMOLOG"/>
    <property type="match status" value="1"/>
</dbReference>
<dbReference type="Pfam" id="PF08159">
    <property type="entry name" value="NUC153"/>
    <property type="match status" value="1"/>
</dbReference>
<gene>
    <name evidence="8" type="ORF">FN846DRAFT_784971</name>
</gene>
<proteinExistence type="inferred from homology"/>
<evidence type="ECO:0000259" key="7">
    <source>
        <dbReference type="Pfam" id="PF25121"/>
    </source>
</evidence>
<reference evidence="8 9" key="1">
    <citation type="submission" date="2019-09" db="EMBL/GenBank/DDBJ databases">
        <title>Draft genome of the ectomycorrhizal ascomycete Sphaerosporella brunnea.</title>
        <authorList>
            <consortium name="DOE Joint Genome Institute"/>
            <person name="Benucci G.M."/>
            <person name="Marozzi G."/>
            <person name="Antonielli L."/>
            <person name="Sanchez S."/>
            <person name="Marco P."/>
            <person name="Wang X."/>
            <person name="Falini L.B."/>
            <person name="Barry K."/>
            <person name="Haridas S."/>
            <person name="Lipzen A."/>
            <person name="Labutti K."/>
            <person name="Grigoriev I.V."/>
            <person name="Murat C."/>
            <person name="Martin F."/>
            <person name="Albertini E."/>
            <person name="Donnini D."/>
            <person name="Bonito G."/>
        </authorList>
    </citation>
    <scope>NUCLEOTIDE SEQUENCE [LARGE SCALE GENOMIC DNA]</scope>
    <source>
        <strain evidence="8 9">Sb_GMNB300</strain>
    </source>
</reference>
<feature type="region of interest" description="Disordered" evidence="5">
    <location>
        <begin position="527"/>
        <end position="597"/>
    </location>
</feature>
<feature type="domain" description="NUC153" evidence="6">
    <location>
        <begin position="509"/>
        <end position="536"/>
    </location>
</feature>
<keyword evidence="4" id="KW-0539">Nucleus</keyword>
<feature type="compositionally biased region" description="Basic and acidic residues" evidence="5">
    <location>
        <begin position="197"/>
        <end position="216"/>
    </location>
</feature>
<comment type="subcellular location">
    <subcellularLocation>
        <location evidence="1">Nucleus</location>
        <location evidence="1">Nucleolus</location>
    </subcellularLocation>
</comment>
<dbReference type="InterPro" id="IPR039754">
    <property type="entry name" value="Esf1"/>
</dbReference>
<feature type="compositionally biased region" description="Acidic residues" evidence="5">
    <location>
        <begin position="88"/>
        <end position="97"/>
    </location>
</feature>
<evidence type="ECO:0000256" key="3">
    <source>
        <dbReference type="ARBA" id="ARBA00023054"/>
    </source>
</evidence>
<name>A0A5J5EJW7_9PEZI</name>
<comment type="similarity">
    <text evidence="2">Belongs to the ESF1 family.</text>
</comment>
<feature type="region of interest" description="Disordered" evidence="5">
    <location>
        <begin position="388"/>
        <end position="445"/>
    </location>
</feature>
<feature type="region of interest" description="Disordered" evidence="5">
    <location>
        <begin position="197"/>
        <end position="234"/>
    </location>
</feature>
<dbReference type="GO" id="GO:0006364">
    <property type="term" value="P:rRNA processing"/>
    <property type="evidence" value="ECO:0007669"/>
    <property type="project" value="InterPro"/>
</dbReference>